<proteinExistence type="predicted"/>
<sequence length="73" mass="8636">TAPTIPYSVWPSFWKFPLSHSISNVWYRILHHKIPCRAFLHGIMPEAFSSSRYDLCGQLEENIEHFLYQCPLK</sequence>
<gene>
    <name evidence="1" type="ORF">BCV72DRAFT_185237</name>
</gene>
<protein>
    <submittedName>
        <fullName evidence="1">Uncharacterized protein</fullName>
    </submittedName>
</protein>
<dbReference type="Proteomes" id="UP000242414">
    <property type="component" value="Unassembled WGS sequence"/>
</dbReference>
<dbReference type="OrthoDB" id="2269327at2759"/>
<feature type="non-terminal residue" evidence="1">
    <location>
        <position position="1"/>
    </location>
</feature>
<reference evidence="1" key="1">
    <citation type="journal article" date="2016" name="Proc. Natl. Acad. Sci. U.S.A.">
        <title>Lipid metabolic changes in an early divergent fungus govern the establishment of a mutualistic symbiosis with endobacteria.</title>
        <authorList>
            <person name="Lastovetsky O.A."/>
            <person name="Gaspar M.L."/>
            <person name="Mondo S.J."/>
            <person name="LaButti K.M."/>
            <person name="Sandor L."/>
            <person name="Grigoriev I.V."/>
            <person name="Henry S.A."/>
            <person name="Pawlowska T.E."/>
        </authorList>
    </citation>
    <scope>NUCLEOTIDE SEQUENCE [LARGE SCALE GENOMIC DNA]</scope>
    <source>
        <strain evidence="1">ATCC 52814</strain>
    </source>
</reference>
<feature type="non-terminal residue" evidence="1">
    <location>
        <position position="73"/>
    </location>
</feature>
<evidence type="ECO:0000313" key="1">
    <source>
        <dbReference type="EMBL" id="ORE01179.1"/>
    </source>
</evidence>
<name>A0A1X0QN52_RHIZD</name>
<dbReference type="EMBL" id="KV922172">
    <property type="protein sequence ID" value="ORE01179.1"/>
    <property type="molecule type" value="Genomic_DNA"/>
</dbReference>
<dbReference type="AlphaFoldDB" id="A0A1X0QN52"/>
<dbReference type="VEuPathDB" id="FungiDB:BCV72DRAFT_185237"/>
<accession>A0A1X0QN52</accession>
<organism evidence="1">
    <name type="scientific">Rhizopus microsporus var. microsporus</name>
    <dbReference type="NCBI Taxonomy" id="86635"/>
    <lineage>
        <taxon>Eukaryota</taxon>
        <taxon>Fungi</taxon>
        <taxon>Fungi incertae sedis</taxon>
        <taxon>Mucoromycota</taxon>
        <taxon>Mucoromycotina</taxon>
        <taxon>Mucoromycetes</taxon>
        <taxon>Mucorales</taxon>
        <taxon>Mucorineae</taxon>
        <taxon>Rhizopodaceae</taxon>
        <taxon>Rhizopus</taxon>
    </lineage>
</organism>